<keyword evidence="1" id="KW-0067">ATP-binding</keyword>
<dbReference type="SUPFAM" id="SSF52540">
    <property type="entry name" value="P-loop containing nucleoside triphosphate hydrolases"/>
    <property type="match status" value="1"/>
</dbReference>
<feature type="domain" description="ATPase AAA-type core" evidence="2">
    <location>
        <begin position="1"/>
        <end position="127"/>
    </location>
</feature>
<dbReference type="RefSeq" id="XP_009824721.1">
    <property type="nucleotide sequence ID" value="XM_009826419.1"/>
</dbReference>
<dbReference type="InterPro" id="IPR003960">
    <property type="entry name" value="ATPase_AAA_CS"/>
</dbReference>
<evidence type="ECO:0000313" key="3">
    <source>
        <dbReference type="EMBL" id="ETV86249.1"/>
    </source>
</evidence>
<dbReference type="Gene3D" id="1.10.8.60">
    <property type="match status" value="1"/>
</dbReference>
<dbReference type="EMBL" id="KI913117">
    <property type="protein sequence ID" value="ETV86249.1"/>
    <property type="molecule type" value="Genomic_DNA"/>
</dbReference>
<dbReference type="STRING" id="112090.W4H4Q8"/>
<dbReference type="InterPro" id="IPR003959">
    <property type="entry name" value="ATPase_AAA_core"/>
</dbReference>
<dbReference type="GO" id="GO:0016887">
    <property type="term" value="F:ATP hydrolysis activity"/>
    <property type="evidence" value="ECO:0007669"/>
    <property type="project" value="InterPro"/>
</dbReference>
<dbReference type="OrthoDB" id="5421at2759"/>
<comment type="similarity">
    <text evidence="1">Belongs to the AAA ATPase family.</text>
</comment>
<dbReference type="GO" id="GO:0005524">
    <property type="term" value="F:ATP binding"/>
    <property type="evidence" value="ECO:0007669"/>
    <property type="project" value="UniProtKB-KW"/>
</dbReference>
<keyword evidence="1" id="KW-0547">Nucleotide-binding</keyword>
<dbReference type="PANTHER" id="PTHR23077:SF117">
    <property type="entry name" value="AAA+ ATPASE DOMAIN-CONTAINING PROTEIN"/>
    <property type="match status" value="1"/>
</dbReference>
<protein>
    <recommendedName>
        <fullName evidence="2">ATPase AAA-type core domain-containing protein</fullName>
    </recommendedName>
</protein>
<evidence type="ECO:0000256" key="1">
    <source>
        <dbReference type="RuleBase" id="RU003651"/>
    </source>
</evidence>
<accession>W4H4Q8</accession>
<dbReference type="InterPro" id="IPR050168">
    <property type="entry name" value="AAA_ATPase_domain"/>
</dbReference>
<gene>
    <name evidence="3" type="ORF">H257_02675</name>
</gene>
<evidence type="ECO:0000259" key="2">
    <source>
        <dbReference type="Pfam" id="PF00004"/>
    </source>
</evidence>
<dbReference type="Gene3D" id="3.40.50.300">
    <property type="entry name" value="P-loop containing nucleotide triphosphate hydrolases"/>
    <property type="match status" value="1"/>
</dbReference>
<dbReference type="GeneID" id="20804671"/>
<organism evidence="3">
    <name type="scientific">Aphanomyces astaci</name>
    <name type="common">Crayfish plague agent</name>
    <dbReference type="NCBI Taxonomy" id="112090"/>
    <lineage>
        <taxon>Eukaryota</taxon>
        <taxon>Sar</taxon>
        <taxon>Stramenopiles</taxon>
        <taxon>Oomycota</taxon>
        <taxon>Saprolegniomycetes</taxon>
        <taxon>Saprolegniales</taxon>
        <taxon>Verrucalvaceae</taxon>
        <taxon>Aphanomyces</taxon>
    </lineage>
</organism>
<dbReference type="InterPro" id="IPR027417">
    <property type="entry name" value="P-loop_NTPase"/>
</dbReference>
<dbReference type="Pfam" id="PF00004">
    <property type="entry name" value="AAA"/>
    <property type="match status" value="1"/>
</dbReference>
<name>W4H4Q8_APHAT</name>
<reference evidence="3" key="1">
    <citation type="submission" date="2013-12" db="EMBL/GenBank/DDBJ databases">
        <title>The Genome Sequence of Aphanomyces astaci APO3.</title>
        <authorList>
            <consortium name="The Broad Institute Genomics Platform"/>
            <person name="Russ C."/>
            <person name="Tyler B."/>
            <person name="van West P."/>
            <person name="Dieguez-Uribeondo J."/>
            <person name="Young S.K."/>
            <person name="Zeng Q."/>
            <person name="Gargeya S."/>
            <person name="Fitzgerald M."/>
            <person name="Abouelleil A."/>
            <person name="Alvarado L."/>
            <person name="Chapman S.B."/>
            <person name="Gainer-Dewar J."/>
            <person name="Goldberg J."/>
            <person name="Griggs A."/>
            <person name="Gujja S."/>
            <person name="Hansen M."/>
            <person name="Howarth C."/>
            <person name="Imamovic A."/>
            <person name="Ireland A."/>
            <person name="Larimer J."/>
            <person name="McCowan C."/>
            <person name="Murphy C."/>
            <person name="Pearson M."/>
            <person name="Poon T.W."/>
            <person name="Priest M."/>
            <person name="Roberts A."/>
            <person name="Saif S."/>
            <person name="Shea T."/>
            <person name="Sykes S."/>
            <person name="Wortman J."/>
            <person name="Nusbaum C."/>
            <person name="Birren B."/>
        </authorList>
    </citation>
    <scope>NUCLEOTIDE SEQUENCE [LARGE SCALE GENOMIC DNA]</scope>
    <source>
        <strain evidence="3">APO3</strain>
    </source>
</reference>
<dbReference type="AlphaFoldDB" id="W4H4Q8"/>
<dbReference type="VEuPathDB" id="FungiDB:H257_02675"/>
<proteinExistence type="inferred from homology"/>
<dbReference type="PROSITE" id="PS00674">
    <property type="entry name" value="AAA"/>
    <property type="match status" value="1"/>
</dbReference>
<dbReference type="PANTHER" id="PTHR23077">
    <property type="entry name" value="AAA-FAMILY ATPASE"/>
    <property type="match status" value="1"/>
</dbReference>
<sequence length="207" mass="21844">MLVRGLAAVSNANFVQVQSSKLVSKYFGETEKSIRDLFARARSSAPCILFFDELDSIAAKRGFSSDGNDAGGSSGVYARVLSTLLNEMDGVGGQGDIVVVAATNRADSLDAALVRPGRMDQMLEVGYPSPADRLAIFRQYTKAMPLAADVDLAAVSASMHDDATVTGAMIHAICKDAALRALRESEAGTSVAQRHFSQAAVSAPSRR</sequence>